<keyword evidence="2" id="KW-0812">Transmembrane</keyword>
<keyword evidence="3" id="KW-0732">Signal</keyword>
<dbReference type="AlphaFoldDB" id="A0A5N1JHX4"/>
<evidence type="ECO:0000256" key="2">
    <source>
        <dbReference type="SAM" id="Phobius"/>
    </source>
</evidence>
<sequence>MKRICLLCLVIALLGNACVSHKPVALGTENLHDGAIRVTPSWQSKRTVWSKAWPFIVGPLAMGTFFAVRQNADPQFYSNKNTGAPYPVGTTAAVGAGLGLMVPGYIPFAFFRKKNVRSRPYQTSEEDKWVSAFGNYVVRERDPGGRLLLIPHKQVKDYDQTEQQIKEKAERERREAEERARQAEIAREETAYQNFVKYDSWQYYLDHFPNGRYKNEVLQKGEVLAYKRVTTGSNDSWETYINYFARGEHSQAVRQVKSEIIQVQNLRAQYYEANTLEAYNKVVETGRKLQTELTEKRGKIPDADGYAGQIISGLANATGILITSADERLSKKQIERTRRLELAKEWVIGESLCWTTSSVKLDENGKEVPGTSAKMAIRVVIEEINPERTRFKVRIKELFSYRLNKNVDSFRMEAANRVWQPEEVDWLDPTSEEFDFKKCN</sequence>
<dbReference type="RefSeq" id="WP_150877240.1">
    <property type="nucleotide sequence ID" value="NZ_VTWS01000003.1"/>
</dbReference>
<feature type="region of interest" description="Disordered" evidence="1">
    <location>
        <begin position="159"/>
        <end position="181"/>
    </location>
</feature>
<feature type="transmembrane region" description="Helical" evidence="2">
    <location>
        <begin position="86"/>
        <end position="111"/>
    </location>
</feature>
<protein>
    <recommendedName>
        <fullName evidence="6">Lipoprotein</fullName>
    </recommendedName>
</protein>
<comment type="caution">
    <text evidence="4">The sequence shown here is derived from an EMBL/GenBank/DDBJ whole genome shotgun (WGS) entry which is preliminary data.</text>
</comment>
<dbReference type="Proteomes" id="UP000326344">
    <property type="component" value="Unassembled WGS sequence"/>
</dbReference>
<name>A0A5N1JHX4_9BACT</name>
<reference evidence="4 5" key="1">
    <citation type="submission" date="2019-09" db="EMBL/GenBank/DDBJ databases">
        <title>Genome Sequence of Larkinella sp MA1.</title>
        <authorList>
            <person name="Srinivasan S."/>
        </authorList>
    </citation>
    <scope>NUCLEOTIDE SEQUENCE [LARGE SCALE GENOMIC DNA]</scope>
    <source>
        <strain evidence="4 5">MA1</strain>
    </source>
</reference>
<keyword evidence="5" id="KW-1185">Reference proteome</keyword>
<keyword evidence="2" id="KW-1133">Transmembrane helix</keyword>
<evidence type="ECO:0000313" key="4">
    <source>
        <dbReference type="EMBL" id="KAA9353938.1"/>
    </source>
</evidence>
<evidence type="ECO:0000313" key="5">
    <source>
        <dbReference type="Proteomes" id="UP000326344"/>
    </source>
</evidence>
<keyword evidence="2" id="KW-0472">Membrane</keyword>
<organism evidence="4 5">
    <name type="scientific">Larkinella humicola</name>
    <dbReference type="NCBI Taxonomy" id="2607654"/>
    <lineage>
        <taxon>Bacteria</taxon>
        <taxon>Pseudomonadati</taxon>
        <taxon>Bacteroidota</taxon>
        <taxon>Cytophagia</taxon>
        <taxon>Cytophagales</taxon>
        <taxon>Spirosomataceae</taxon>
        <taxon>Larkinella</taxon>
    </lineage>
</organism>
<accession>A0A5N1JHX4</accession>
<gene>
    <name evidence="4" type="ORF">F0P93_15070</name>
</gene>
<evidence type="ECO:0000256" key="1">
    <source>
        <dbReference type="SAM" id="MobiDB-lite"/>
    </source>
</evidence>
<feature type="signal peptide" evidence="3">
    <location>
        <begin position="1"/>
        <end position="17"/>
    </location>
</feature>
<evidence type="ECO:0008006" key="6">
    <source>
        <dbReference type="Google" id="ProtNLM"/>
    </source>
</evidence>
<feature type="chain" id="PRO_5024906873" description="Lipoprotein" evidence="3">
    <location>
        <begin position="18"/>
        <end position="440"/>
    </location>
</feature>
<proteinExistence type="predicted"/>
<dbReference type="EMBL" id="VTWS01000003">
    <property type="protein sequence ID" value="KAA9353938.1"/>
    <property type="molecule type" value="Genomic_DNA"/>
</dbReference>
<evidence type="ECO:0000256" key="3">
    <source>
        <dbReference type="SAM" id="SignalP"/>
    </source>
</evidence>